<protein>
    <submittedName>
        <fullName evidence="1">Uncharacterized protein</fullName>
    </submittedName>
</protein>
<keyword evidence="2" id="KW-1185">Reference proteome</keyword>
<dbReference type="Proteomes" id="UP001163324">
    <property type="component" value="Chromosome 1"/>
</dbReference>
<gene>
    <name evidence="1" type="ORF">N3K66_000051</name>
</gene>
<reference evidence="1" key="1">
    <citation type="submission" date="2022-10" db="EMBL/GenBank/DDBJ databases">
        <title>Complete Genome of Trichothecium roseum strain YXFP-22015, a Plant Pathogen Isolated from Citrus.</title>
        <authorList>
            <person name="Wang Y."/>
            <person name="Zhu L."/>
        </authorList>
    </citation>
    <scope>NUCLEOTIDE SEQUENCE</scope>
    <source>
        <strain evidence="1">YXFP-22015</strain>
    </source>
</reference>
<comment type="caution">
    <text evidence="1">The sequence shown here is derived from an EMBL/GenBank/DDBJ whole genome shotgun (WGS) entry which is preliminary data.</text>
</comment>
<evidence type="ECO:0000313" key="1">
    <source>
        <dbReference type="EMBL" id="KAI9903522.1"/>
    </source>
</evidence>
<dbReference type="EMBL" id="CM047940">
    <property type="protein sequence ID" value="KAI9903522.1"/>
    <property type="molecule type" value="Genomic_DNA"/>
</dbReference>
<organism evidence="1 2">
    <name type="scientific">Trichothecium roseum</name>
    <dbReference type="NCBI Taxonomy" id="47278"/>
    <lineage>
        <taxon>Eukaryota</taxon>
        <taxon>Fungi</taxon>
        <taxon>Dikarya</taxon>
        <taxon>Ascomycota</taxon>
        <taxon>Pezizomycotina</taxon>
        <taxon>Sordariomycetes</taxon>
        <taxon>Hypocreomycetidae</taxon>
        <taxon>Hypocreales</taxon>
        <taxon>Hypocreales incertae sedis</taxon>
        <taxon>Trichothecium</taxon>
    </lineage>
</organism>
<proteinExistence type="predicted"/>
<evidence type="ECO:0000313" key="2">
    <source>
        <dbReference type="Proteomes" id="UP001163324"/>
    </source>
</evidence>
<sequence>MAATAIKASVLHGIRDLREETRVIEPPGEGEVQLSIRSTGICGSDQHYFNHFRNGDIHVREPMSLGHESSGVVEAVGPGPNPRGLRPGDRVAVEVGVPCDGCARCAEGRYNICAGMRFRSSAKAFPHFQGTLQERVNHPARWCHRLPDNVSLDEGALLEPLSVAIHAVRRVPGGGDGEGSVLRGKTALVLGAGAVGLLTAAVLRTARAGRIVVADIEAGRVAFAEEHGFADAGVALPRKRPASDAAEDKLALAQETASFLMERGNGAQQYDVVFECTGVETCVQTGIYAAAAGGAVMLVGMGTPVQTLPVSAAALREVDLLGVFRYARTYEYGLRLLADRAACGMPDVSRLATHRFRGLGSAAEAFAAAGRPVDDEGNVVLKVIIES</sequence>
<name>A0ACC0VAR2_9HYPO</name>
<accession>A0ACC0VAR2</accession>